<sequence>KGWFLINQQAYKVSLAGSLFFAGVLIERKPVFLTGEENELCSSMFCFGYATAFAPSYEAFALSCLLMGQMNGGMSLVCFVLTQEYVGKAYWAMTGTNNHHDTDRCLSDTATVTEEGGTRIRQRVNCSQEESVGTK</sequence>
<dbReference type="Proteomes" id="UP000694557">
    <property type="component" value="Unassembled WGS sequence"/>
</dbReference>
<organism evidence="1 2">
    <name type="scientific">Oncorhynchus kisutch</name>
    <name type="common">Coho salmon</name>
    <name type="synonym">Salmo kisutch</name>
    <dbReference type="NCBI Taxonomy" id="8019"/>
    <lineage>
        <taxon>Eukaryota</taxon>
        <taxon>Metazoa</taxon>
        <taxon>Chordata</taxon>
        <taxon>Craniata</taxon>
        <taxon>Vertebrata</taxon>
        <taxon>Euteleostomi</taxon>
        <taxon>Actinopterygii</taxon>
        <taxon>Neopterygii</taxon>
        <taxon>Teleostei</taxon>
        <taxon>Protacanthopterygii</taxon>
        <taxon>Salmoniformes</taxon>
        <taxon>Salmonidae</taxon>
        <taxon>Salmoninae</taxon>
        <taxon>Oncorhynchus</taxon>
    </lineage>
</organism>
<proteinExistence type="predicted"/>
<dbReference type="AlphaFoldDB" id="A0A8C7KPG9"/>
<name>A0A8C7KPG9_ONCKI</name>
<reference evidence="1" key="2">
    <citation type="submission" date="2025-09" db="UniProtKB">
        <authorList>
            <consortium name="Ensembl"/>
        </authorList>
    </citation>
    <scope>IDENTIFICATION</scope>
</reference>
<accession>A0A8C7KPG9</accession>
<dbReference type="GeneTree" id="ENSGT00940000164766"/>
<evidence type="ECO:0000313" key="2">
    <source>
        <dbReference type="Proteomes" id="UP000694557"/>
    </source>
</evidence>
<reference evidence="1" key="1">
    <citation type="submission" date="2025-08" db="UniProtKB">
        <authorList>
            <consortium name="Ensembl"/>
        </authorList>
    </citation>
    <scope>IDENTIFICATION</scope>
</reference>
<keyword evidence="2" id="KW-1185">Reference proteome</keyword>
<protein>
    <submittedName>
        <fullName evidence="1">Uncharacterized protein</fullName>
    </submittedName>
</protein>
<dbReference type="Ensembl" id="ENSOKIT00005113877.1">
    <property type="protein sequence ID" value="ENSOKIP00005106238.1"/>
    <property type="gene ID" value="ENSOKIG00005046681.1"/>
</dbReference>
<evidence type="ECO:0000313" key="1">
    <source>
        <dbReference type="Ensembl" id="ENSOKIP00005106238.1"/>
    </source>
</evidence>